<dbReference type="STRING" id="1245471.PCA10_25480"/>
<feature type="compositionally biased region" description="Basic and acidic residues" evidence="1">
    <location>
        <begin position="50"/>
        <end position="86"/>
    </location>
</feature>
<dbReference type="Proteomes" id="UP000015503">
    <property type="component" value="Chromosome"/>
</dbReference>
<dbReference type="KEGG" id="pre:PCA10_25480"/>
<sequence>MAWLNPIPAWCWLLAVLLVGGGQQMRVWWAETDGAQAKAELADYRLQVSERDRRADAKARTEEQRRQQAADEEDRNVRETLERAESHAATAESAAGGMRGEIARLRAGRAATCGAIAAQQRQAGESAIVVLGGLLEEAGRMAGDPRQRLSEVE</sequence>
<dbReference type="Pfam" id="PF10721">
    <property type="entry name" value="DUF2514"/>
    <property type="match status" value="1"/>
</dbReference>
<accession>S6AIN6</accession>
<gene>
    <name evidence="2" type="ORF">PCA10_25480</name>
</gene>
<feature type="region of interest" description="Disordered" evidence="1">
    <location>
        <begin position="50"/>
        <end position="97"/>
    </location>
</feature>
<dbReference type="InterPro" id="IPR019659">
    <property type="entry name" value="DUF2514"/>
</dbReference>
<evidence type="ECO:0000313" key="3">
    <source>
        <dbReference type="Proteomes" id="UP000015503"/>
    </source>
</evidence>
<evidence type="ECO:0000313" key="2">
    <source>
        <dbReference type="EMBL" id="BAN48280.1"/>
    </source>
</evidence>
<dbReference type="EMBL" id="AP013068">
    <property type="protein sequence ID" value="BAN48280.1"/>
    <property type="molecule type" value="Genomic_DNA"/>
</dbReference>
<evidence type="ECO:0008006" key="4">
    <source>
        <dbReference type="Google" id="ProtNLM"/>
    </source>
</evidence>
<protein>
    <recommendedName>
        <fullName evidence="4">DUF2514 family protein</fullName>
    </recommendedName>
</protein>
<reference evidence="2 3" key="1">
    <citation type="journal article" date="2013" name="Genome Announc.">
        <title>Complete Genome Sequence of the Carbazole Degrader Pseudomonas resinovorans Strain CA10 (NBRC 106553).</title>
        <authorList>
            <person name="Shintani M."/>
            <person name="Hosoyama A."/>
            <person name="Ohji S."/>
            <person name="Tsuchikane K."/>
            <person name="Takarada H."/>
            <person name="Yamazoe A."/>
            <person name="Fujita N."/>
            <person name="Nojiri H."/>
        </authorList>
    </citation>
    <scope>NUCLEOTIDE SEQUENCE [LARGE SCALE GENOMIC DNA]</scope>
    <source>
        <strain evidence="2 3">NBRC 106553</strain>
    </source>
</reference>
<organism evidence="2 3">
    <name type="scientific">Metapseudomonas resinovorans NBRC 106553</name>
    <dbReference type="NCBI Taxonomy" id="1245471"/>
    <lineage>
        <taxon>Bacteria</taxon>
        <taxon>Pseudomonadati</taxon>
        <taxon>Pseudomonadota</taxon>
        <taxon>Gammaproteobacteria</taxon>
        <taxon>Pseudomonadales</taxon>
        <taxon>Pseudomonadaceae</taxon>
        <taxon>Metapseudomonas</taxon>
    </lineage>
</organism>
<evidence type="ECO:0000256" key="1">
    <source>
        <dbReference type="SAM" id="MobiDB-lite"/>
    </source>
</evidence>
<keyword evidence="3" id="KW-1185">Reference proteome</keyword>
<proteinExistence type="predicted"/>
<name>S6AIN6_METRE</name>
<dbReference type="eggNOG" id="ENOG5032AR3">
    <property type="taxonomic scope" value="Bacteria"/>
</dbReference>
<dbReference type="HOGENOM" id="CLU_128652_1_0_6"/>
<dbReference type="AlphaFoldDB" id="S6AIN6"/>